<proteinExistence type="predicted"/>
<protein>
    <submittedName>
        <fullName evidence="1">Uncharacterized protein</fullName>
    </submittedName>
</protein>
<dbReference type="GeneID" id="74947697"/>
<sequence>MMTVITTGTGFPAKKIVEACSLGCLDFPFFVATATTAAVAADFLYKISLLQVVYYDMPLHISERLEPLLAGKASVLIFSWQYFFYYDLLASRTQKGLQPGNGEISSIWAE</sequence>
<evidence type="ECO:0000313" key="1">
    <source>
        <dbReference type="EMBL" id="UVS68639.1"/>
    </source>
</evidence>
<dbReference type="AlphaFoldDB" id="A0A977ICU5"/>
<name>A0A977ICU5_9ARCH</name>
<gene>
    <name evidence="1" type="ORF">NWT39_12120</name>
</gene>
<organism evidence="1">
    <name type="scientific">Nitrososphaera viennensis</name>
    <dbReference type="NCBI Taxonomy" id="1034015"/>
    <lineage>
        <taxon>Archaea</taxon>
        <taxon>Nitrososphaerota</taxon>
        <taxon>Nitrososphaeria</taxon>
        <taxon>Nitrososphaerales</taxon>
        <taxon>Nitrososphaeraceae</taxon>
        <taxon>Nitrososphaera</taxon>
    </lineage>
</organism>
<dbReference type="Proteomes" id="UP001059771">
    <property type="component" value="Chromosome"/>
</dbReference>
<reference evidence="1" key="1">
    <citation type="submission" date="2022-08" db="EMBL/GenBank/DDBJ databases">
        <title>Dynamic responses of ammonia-oxidizing microbial communities induced by reactive oxygen species (ROS) in fluctuating redox aquifers.</title>
        <authorList>
            <person name="Wang P."/>
            <person name="Wang H."/>
        </authorList>
    </citation>
    <scope>NUCLEOTIDE SEQUENCE</scope>
    <source>
        <strain evidence="1">PLX03</strain>
    </source>
</reference>
<dbReference type="RefSeq" id="WP_144239702.1">
    <property type="nucleotide sequence ID" value="NZ_CP103305.1"/>
</dbReference>
<accession>A0A977ICU5</accession>
<dbReference type="EMBL" id="CP103305">
    <property type="protein sequence ID" value="UVS68639.1"/>
    <property type="molecule type" value="Genomic_DNA"/>
</dbReference>